<dbReference type="PROSITE" id="PS50801">
    <property type="entry name" value="STAS"/>
    <property type="match status" value="1"/>
</dbReference>
<feature type="transmembrane region" description="Helical" evidence="1">
    <location>
        <begin position="308"/>
        <end position="328"/>
    </location>
</feature>
<protein>
    <submittedName>
        <fullName evidence="3">ABC-type transport system permease component</fullName>
    </submittedName>
</protein>
<organism evidence="3">
    <name type="scientific">hydrothermal vent metagenome</name>
    <dbReference type="NCBI Taxonomy" id="652676"/>
    <lineage>
        <taxon>unclassified sequences</taxon>
        <taxon>metagenomes</taxon>
        <taxon>ecological metagenomes</taxon>
    </lineage>
</organism>
<sequence length="372" mass="40061">MVPDMNEMAAFSHERADDGDVLRFTGNLSLARIGDLPERLRGYDGSVDVIDLSGIDRIDTIGAWLVHRFAAKHSARIEGLNPDSKHLLQQVEAADQPVAMRPAVDSGLVRVVGEVGDAIVIGLKTLYGLLGFLGATVIAFGNVIRYRRFRFNATVQRFEVVGVTALGIIGLMSFLIGIVIGQQGAVQLRQFGAEVFTINLIGRITLRELGVLMTAIMVAGRSGSAFAAQIGTMKLTEEIDAMRTIGVSPMEALVLPRVIAAVVMMPLLGFYASLISIIGGGLFCWISLGIPPITFVQRIREVVPITDLWVGLVKAPVFGAIIAIAGCFQGMQVEADAEQVGMRTTAAVVQAIFLVIVLDAFFAVFFTWIGWT</sequence>
<feature type="transmembrane region" description="Helical" evidence="1">
    <location>
        <begin position="258"/>
        <end position="288"/>
    </location>
</feature>
<name>A0A170PNP1_9ZZZZ</name>
<dbReference type="InterPro" id="IPR036513">
    <property type="entry name" value="STAS_dom_sf"/>
</dbReference>
<evidence type="ECO:0000259" key="2">
    <source>
        <dbReference type="PROSITE" id="PS50801"/>
    </source>
</evidence>
<dbReference type="GO" id="GO:0043190">
    <property type="term" value="C:ATP-binding cassette (ABC) transporter complex"/>
    <property type="evidence" value="ECO:0007669"/>
    <property type="project" value="InterPro"/>
</dbReference>
<keyword evidence="1" id="KW-1133">Transmembrane helix</keyword>
<accession>A0A170PNP1</accession>
<dbReference type="PANTHER" id="PTHR30188:SF3">
    <property type="entry name" value="ABC TRANSPORTER PERMEASE"/>
    <property type="match status" value="1"/>
</dbReference>
<reference evidence="3" key="1">
    <citation type="submission" date="2015-10" db="EMBL/GenBank/DDBJ databases">
        <authorList>
            <person name="Gilbert D.G."/>
        </authorList>
    </citation>
    <scope>NUCLEOTIDE SEQUENCE</scope>
</reference>
<dbReference type="SUPFAM" id="SSF52091">
    <property type="entry name" value="SpoIIaa-like"/>
    <property type="match status" value="1"/>
</dbReference>
<dbReference type="NCBIfam" id="TIGR00056">
    <property type="entry name" value="MlaE family lipid ABC transporter permease subunit"/>
    <property type="match status" value="1"/>
</dbReference>
<dbReference type="InterPro" id="IPR003453">
    <property type="entry name" value="ABC_MlaE_roteobac"/>
</dbReference>
<feature type="domain" description="STAS" evidence="2">
    <location>
        <begin position="21"/>
        <end position="122"/>
    </location>
</feature>
<dbReference type="InterPro" id="IPR002645">
    <property type="entry name" value="STAS_dom"/>
</dbReference>
<feature type="transmembrane region" description="Helical" evidence="1">
    <location>
        <begin position="158"/>
        <end position="180"/>
    </location>
</feature>
<dbReference type="AlphaFoldDB" id="A0A170PNP1"/>
<dbReference type="PANTHER" id="PTHR30188">
    <property type="entry name" value="ABC TRANSPORTER PERMEASE PROTEIN-RELATED"/>
    <property type="match status" value="1"/>
</dbReference>
<dbReference type="InterPro" id="IPR030802">
    <property type="entry name" value="Permease_MalE"/>
</dbReference>
<evidence type="ECO:0000313" key="3">
    <source>
        <dbReference type="EMBL" id="CUS44486.1"/>
    </source>
</evidence>
<dbReference type="EMBL" id="CZQE01000154">
    <property type="protein sequence ID" value="CUS44486.1"/>
    <property type="molecule type" value="Genomic_DNA"/>
</dbReference>
<gene>
    <name evidence="3" type="ORF">MGWOODY_Smn3579</name>
</gene>
<feature type="transmembrane region" description="Helical" evidence="1">
    <location>
        <begin position="348"/>
        <end position="371"/>
    </location>
</feature>
<keyword evidence="1" id="KW-0812">Transmembrane</keyword>
<feature type="transmembrane region" description="Helical" evidence="1">
    <location>
        <begin position="126"/>
        <end position="146"/>
    </location>
</feature>
<dbReference type="GO" id="GO:0005548">
    <property type="term" value="F:phospholipid transporter activity"/>
    <property type="evidence" value="ECO:0007669"/>
    <property type="project" value="TreeGrafter"/>
</dbReference>
<dbReference type="Pfam" id="PF02405">
    <property type="entry name" value="MlaE"/>
    <property type="match status" value="1"/>
</dbReference>
<keyword evidence="1" id="KW-0472">Membrane</keyword>
<proteinExistence type="predicted"/>
<evidence type="ECO:0000256" key="1">
    <source>
        <dbReference type="SAM" id="Phobius"/>
    </source>
</evidence>